<evidence type="ECO:0000256" key="1">
    <source>
        <dbReference type="SAM" id="Phobius"/>
    </source>
</evidence>
<evidence type="ECO:0000313" key="2">
    <source>
        <dbReference type="EMBL" id="KFK33176.1"/>
    </source>
</evidence>
<feature type="transmembrane region" description="Helical" evidence="1">
    <location>
        <begin position="58"/>
        <end position="79"/>
    </location>
</feature>
<dbReference type="Pfam" id="PF03778">
    <property type="entry name" value="DUF321"/>
    <property type="match status" value="2"/>
</dbReference>
<feature type="transmembrane region" description="Helical" evidence="1">
    <location>
        <begin position="26"/>
        <end position="46"/>
    </location>
</feature>
<keyword evidence="1" id="KW-0472">Membrane</keyword>
<dbReference type="EMBL" id="CM002874">
    <property type="protein sequence ID" value="KFK33176.1"/>
    <property type="molecule type" value="Genomic_DNA"/>
</dbReference>
<name>A0A087GTH4_ARAAL</name>
<keyword evidence="3" id="KW-1185">Reference proteome</keyword>
<dbReference type="Gramene" id="KFK33176">
    <property type="protein sequence ID" value="KFK33176"/>
    <property type="gene ID" value="AALP_AA6G340100"/>
</dbReference>
<proteinExistence type="predicted"/>
<protein>
    <submittedName>
        <fullName evidence="2">Uncharacterized protein</fullName>
    </submittedName>
</protein>
<keyword evidence="1" id="KW-0812">Transmembrane</keyword>
<dbReference type="InterPro" id="IPR005529">
    <property type="entry name" value="DUF321"/>
</dbReference>
<organism evidence="2 3">
    <name type="scientific">Arabis alpina</name>
    <name type="common">Alpine rock-cress</name>
    <dbReference type="NCBI Taxonomy" id="50452"/>
    <lineage>
        <taxon>Eukaryota</taxon>
        <taxon>Viridiplantae</taxon>
        <taxon>Streptophyta</taxon>
        <taxon>Embryophyta</taxon>
        <taxon>Tracheophyta</taxon>
        <taxon>Spermatophyta</taxon>
        <taxon>Magnoliopsida</taxon>
        <taxon>eudicotyledons</taxon>
        <taxon>Gunneridae</taxon>
        <taxon>Pentapetalae</taxon>
        <taxon>rosids</taxon>
        <taxon>malvids</taxon>
        <taxon>Brassicales</taxon>
        <taxon>Brassicaceae</taxon>
        <taxon>Arabideae</taxon>
        <taxon>Arabis</taxon>
    </lineage>
</organism>
<reference evidence="3" key="1">
    <citation type="journal article" date="2015" name="Nat. Plants">
        <title>Genome expansion of Arabis alpina linked with retrotransposition and reduced symmetric DNA methylation.</title>
        <authorList>
            <person name="Willing E.M."/>
            <person name="Rawat V."/>
            <person name="Mandakova T."/>
            <person name="Maumus F."/>
            <person name="James G.V."/>
            <person name="Nordstroem K.J."/>
            <person name="Becker C."/>
            <person name="Warthmann N."/>
            <person name="Chica C."/>
            <person name="Szarzynska B."/>
            <person name="Zytnicki M."/>
            <person name="Albani M.C."/>
            <person name="Kiefer C."/>
            <person name="Bergonzi S."/>
            <person name="Castaings L."/>
            <person name="Mateos J.L."/>
            <person name="Berns M.C."/>
            <person name="Bujdoso N."/>
            <person name="Piofczyk T."/>
            <person name="de Lorenzo L."/>
            <person name="Barrero-Sicilia C."/>
            <person name="Mateos I."/>
            <person name="Piednoel M."/>
            <person name="Hagmann J."/>
            <person name="Chen-Min-Tao R."/>
            <person name="Iglesias-Fernandez R."/>
            <person name="Schuster S.C."/>
            <person name="Alonso-Blanco C."/>
            <person name="Roudier F."/>
            <person name="Carbonero P."/>
            <person name="Paz-Ares J."/>
            <person name="Davis S.J."/>
            <person name="Pecinka A."/>
            <person name="Quesneville H."/>
            <person name="Colot V."/>
            <person name="Lysak M.A."/>
            <person name="Weigel D."/>
            <person name="Coupland G."/>
            <person name="Schneeberger K."/>
        </authorList>
    </citation>
    <scope>NUCLEOTIDE SEQUENCE [LARGE SCALE GENOMIC DNA]</scope>
    <source>
        <strain evidence="3">cv. Pajares</strain>
    </source>
</reference>
<evidence type="ECO:0000313" key="3">
    <source>
        <dbReference type="Proteomes" id="UP000029120"/>
    </source>
</evidence>
<dbReference type="Proteomes" id="UP000029120">
    <property type="component" value="Chromosome 6"/>
</dbReference>
<dbReference type="AlphaFoldDB" id="A0A087GTH4"/>
<sequence>MVSGQPKVRVYTFHGFYTLRFWWKNLYFTFIVEILDYTFLAVKNYVFGGKIYVFGGKWYFTFLAEILNCTFLAEKIYVFGRKMYVFGEKTRFDDFTFIGEIPDFTFLAEKNYVFGGICDNFEEWGVDELIVEDSWKRQVGGD</sequence>
<accession>A0A087GTH4</accession>
<keyword evidence="1" id="KW-1133">Transmembrane helix</keyword>
<gene>
    <name evidence="2" type="ordered locus">AALP_Aa6g340100</name>
</gene>